<dbReference type="Gene3D" id="2.60.120.260">
    <property type="entry name" value="Galactose-binding domain-like"/>
    <property type="match status" value="1"/>
</dbReference>
<accession>A0A318J753</accession>
<dbReference type="RefSeq" id="WP_059284921.1">
    <property type="nucleotide sequence ID" value="NZ_LNQU01000010.1"/>
</dbReference>
<dbReference type="AlphaFoldDB" id="A0A318J753"/>
<keyword evidence="2" id="KW-1185">Reference proteome</keyword>
<dbReference type="Proteomes" id="UP000248395">
    <property type="component" value="Unassembled WGS sequence"/>
</dbReference>
<proteinExistence type="predicted"/>
<gene>
    <name evidence="1" type="ORF">DFR38_1202</name>
</gene>
<comment type="caution">
    <text evidence="1">The sequence shown here is derived from an EMBL/GenBank/DDBJ whole genome shotgun (WGS) entry which is preliminary data.</text>
</comment>
<dbReference type="OrthoDB" id="273496at2"/>
<sequence>MATGDQQDMFGRLKALLPPWFGDSNPVLDAMIWGMAQALAWVFSLYLYAQLQTRIKSASDGWLDMIAFDFFGTSLPRGNGMSDASYRNRILINLVRERGTRYAITKVLTDLTGRAPLIFEPRRPADTGAYGATEIVNFAAGPQIYKTTWNGNELQYSTPRTNFLLFSNAFSNAAWAAARWGGAATVVDGDTTYAAPDNSGSSKVVATVGGSGVGQAITLTAGITYTFSAWVLSPAAAANLVIRNSPATTGTVASAAIPASTVFCRYSVTYTPAMTQTYYVGVTDTVALQTYWIFRAQLEIGSTATSNIQTTTAAVTTTDYTQGSNGLITFSSPPAAGTPILWSGSGVGASTGNAVSSSFQQFATADGIATSFSIRNLSMTGLVAYGAAGGYGSLSMPYQALVTAYRSQSQGFPNIAGYGSSTGGYGQGSQADYASLSQLAAVTDADLFAAVDAVRPVATQIWMRISS</sequence>
<protein>
    <submittedName>
        <fullName evidence="1">Uncharacterized protein</fullName>
    </submittedName>
</protein>
<name>A0A318J753_9NEIS</name>
<evidence type="ECO:0000313" key="1">
    <source>
        <dbReference type="EMBL" id="PXX42205.1"/>
    </source>
</evidence>
<evidence type="ECO:0000313" key="2">
    <source>
        <dbReference type="Proteomes" id="UP000248395"/>
    </source>
</evidence>
<organism evidence="1 2">
    <name type="scientific">Aquitalea magnusonii</name>
    <dbReference type="NCBI Taxonomy" id="332411"/>
    <lineage>
        <taxon>Bacteria</taxon>
        <taxon>Pseudomonadati</taxon>
        <taxon>Pseudomonadota</taxon>
        <taxon>Betaproteobacteria</taxon>
        <taxon>Neisseriales</taxon>
        <taxon>Chromobacteriaceae</taxon>
        <taxon>Aquitalea</taxon>
    </lineage>
</organism>
<dbReference type="EMBL" id="QJKC01000020">
    <property type="protein sequence ID" value="PXX42205.1"/>
    <property type="molecule type" value="Genomic_DNA"/>
</dbReference>
<reference evidence="1 2" key="1">
    <citation type="submission" date="2018-05" db="EMBL/GenBank/DDBJ databases">
        <title>Genomic Encyclopedia of Type Strains, Phase IV (KMG-IV): sequencing the most valuable type-strain genomes for metagenomic binning, comparative biology and taxonomic classification.</title>
        <authorList>
            <person name="Goeker M."/>
        </authorList>
    </citation>
    <scope>NUCLEOTIDE SEQUENCE [LARGE SCALE GENOMIC DNA]</scope>
    <source>
        <strain evidence="1 2">DSM 25134</strain>
    </source>
</reference>